<protein>
    <submittedName>
        <fullName evidence="2 4">Uncharacterized protein</fullName>
    </submittedName>
</protein>
<name>A0A0R3XBM7_HYDTA</name>
<evidence type="ECO:0000256" key="1">
    <source>
        <dbReference type="SAM" id="MobiDB-lite"/>
    </source>
</evidence>
<evidence type="ECO:0000313" key="4">
    <source>
        <dbReference type="WBParaSite" id="TTAC_0001095401-mRNA-1"/>
    </source>
</evidence>
<dbReference type="Proteomes" id="UP000274429">
    <property type="component" value="Unassembled WGS sequence"/>
</dbReference>
<evidence type="ECO:0000313" key="2">
    <source>
        <dbReference type="EMBL" id="VDM35917.1"/>
    </source>
</evidence>
<reference evidence="2 3" key="2">
    <citation type="submission" date="2018-11" db="EMBL/GenBank/DDBJ databases">
        <authorList>
            <consortium name="Pathogen Informatics"/>
        </authorList>
    </citation>
    <scope>NUCLEOTIDE SEQUENCE [LARGE SCALE GENOMIC DNA]</scope>
</reference>
<feature type="compositionally biased region" description="Basic and acidic residues" evidence="1">
    <location>
        <begin position="42"/>
        <end position="52"/>
    </location>
</feature>
<reference evidence="4" key="1">
    <citation type="submission" date="2017-02" db="UniProtKB">
        <authorList>
            <consortium name="WormBaseParasite"/>
        </authorList>
    </citation>
    <scope>IDENTIFICATION</scope>
</reference>
<sequence>MVEIMVTPPLSVTQEEEVEEEEDVGGVKTLHENEEEEEEEKEETKEKVNKEDRQCMKSSACGGAHLCLLAEMRAPDVAMVGSVCVWVVHLEVNKKMKME</sequence>
<organism evidence="4">
    <name type="scientific">Hydatigena taeniaeformis</name>
    <name type="common">Feline tapeworm</name>
    <name type="synonym">Taenia taeniaeformis</name>
    <dbReference type="NCBI Taxonomy" id="6205"/>
    <lineage>
        <taxon>Eukaryota</taxon>
        <taxon>Metazoa</taxon>
        <taxon>Spiralia</taxon>
        <taxon>Lophotrochozoa</taxon>
        <taxon>Platyhelminthes</taxon>
        <taxon>Cestoda</taxon>
        <taxon>Eucestoda</taxon>
        <taxon>Cyclophyllidea</taxon>
        <taxon>Taeniidae</taxon>
        <taxon>Hydatigera</taxon>
    </lineage>
</organism>
<feature type="region of interest" description="Disordered" evidence="1">
    <location>
        <begin position="1"/>
        <end position="52"/>
    </location>
</feature>
<feature type="compositionally biased region" description="Acidic residues" evidence="1">
    <location>
        <begin position="14"/>
        <end position="24"/>
    </location>
</feature>
<gene>
    <name evidence="2" type="ORF">TTAC_LOCUS10937</name>
</gene>
<accession>A0A0R3XBM7</accession>
<keyword evidence="3" id="KW-1185">Reference proteome</keyword>
<dbReference type="AlphaFoldDB" id="A0A0R3XBM7"/>
<dbReference type="EMBL" id="UYWX01022571">
    <property type="protein sequence ID" value="VDM35917.1"/>
    <property type="molecule type" value="Genomic_DNA"/>
</dbReference>
<proteinExistence type="predicted"/>
<dbReference type="WBParaSite" id="TTAC_0001095401-mRNA-1">
    <property type="protein sequence ID" value="TTAC_0001095401-mRNA-1"/>
    <property type="gene ID" value="TTAC_0001095401"/>
</dbReference>
<evidence type="ECO:0000313" key="3">
    <source>
        <dbReference type="Proteomes" id="UP000274429"/>
    </source>
</evidence>